<sequence>MPPTRDSNSCDIKPCNAVDMRGQNESEGPADIDRGLRWLKRDARRAARNEQHCRSRADRRLISLVRHVGATSPLFADLYQGIAMDSAGLHDLPVTGKAMLMDQFDRWASDRRITTRAVDEFANDDANVGRRFLGNYLYSESSGTSGIRGCFVTEDSALEVLRALGSRLSAFGPRAAAQFTRKRGRTAAILKLEGHHMGAAFYNSRDNAKPDRRVRFFSVLESVPSLSAQLTAMDPASVSSYSSVLVLLAQEQLEGNLRIDPAVLLPFSETMTPTALQTIRHAWPRAVVIDRYVANECMFIATRCDLGWQHLNADWVILEPIEMTGEPTPRGHPSHSVLLTNLFRRVQPIIRYDLGDSVLMRPDRCECGNPLPAFDVLGRSGEIVHFDVAGRRHGISPTVVSVVLDAVDGFAQSQIVRDGDDHLTVRFSIRPGTDRAASGREARHRLDQLLADSGLSHVVVEISDELPQRSQGGKFVRVVDTRRTESRAVSQQCE</sequence>
<evidence type="ECO:0008006" key="4">
    <source>
        <dbReference type="Google" id="ProtNLM"/>
    </source>
</evidence>
<keyword evidence="3" id="KW-1185">Reference proteome</keyword>
<feature type="region of interest" description="Disordered" evidence="1">
    <location>
        <begin position="1"/>
        <end position="31"/>
    </location>
</feature>
<dbReference type="InterPro" id="IPR053158">
    <property type="entry name" value="CapK_Type1_Caps_Biosynth"/>
</dbReference>
<gene>
    <name evidence="2" type="ORF">GCM10007298_14520</name>
</gene>
<organism evidence="2 3">
    <name type="scientific">Williamsia phyllosphaerae</name>
    <dbReference type="NCBI Taxonomy" id="885042"/>
    <lineage>
        <taxon>Bacteria</taxon>
        <taxon>Bacillati</taxon>
        <taxon>Actinomycetota</taxon>
        <taxon>Actinomycetes</taxon>
        <taxon>Mycobacteriales</taxon>
        <taxon>Nocardiaceae</taxon>
        <taxon>Williamsia</taxon>
    </lineage>
</organism>
<evidence type="ECO:0000256" key="1">
    <source>
        <dbReference type="SAM" id="MobiDB-lite"/>
    </source>
</evidence>
<dbReference type="PANTHER" id="PTHR36932:SF1">
    <property type="entry name" value="CAPSULAR POLYSACCHARIDE BIOSYNTHESIS PROTEIN"/>
    <property type="match status" value="1"/>
</dbReference>
<reference evidence="3" key="1">
    <citation type="journal article" date="2019" name="Int. J. Syst. Evol. Microbiol.">
        <title>The Global Catalogue of Microorganisms (GCM) 10K type strain sequencing project: providing services to taxonomists for standard genome sequencing and annotation.</title>
        <authorList>
            <consortium name="The Broad Institute Genomics Platform"/>
            <consortium name="The Broad Institute Genome Sequencing Center for Infectious Disease"/>
            <person name="Wu L."/>
            <person name="Ma J."/>
        </authorList>
    </citation>
    <scope>NUCLEOTIDE SEQUENCE [LARGE SCALE GENOMIC DNA]</scope>
    <source>
        <strain evidence="3">CCM 7855</strain>
    </source>
</reference>
<comment type="caution">
    <text evidence="2">The sequence shown here is derived from an EMBL/GenBank/DDBJ whole genome shotgun (WGS) entry which is preliminary data.</text>
</comment>
<dbReference type="Gene3D" id="3.40.50.12780">
    <property type="entry name" value="N-terminal domain of ligase-like"/>
    <property type="match status" value="1"/>
</dbReference>
<dbReference type="InterPro" id="IPR042099">
    <property type="entry name" value="ANL_N_sf"/>
</dbReference>
<proteinExistence type="predicted"/>
<accession>A0ABQ1UIN7</accession>
<dbReference type="Proteomes" id="UP000632454">
    <property type="component" value="Unassembled WGS sequence"/>
</dbReference>
<evidence type="ECO:0000313" key="2">
    <source>
        <dbReference type="EMBL" id="GGF19571.1"/>
    </source>
</evidence>
<dbReference type="EMBL" id="BMCS01000001">
    <property type="protein sequence ID" value="GGF19571.1"/>
    <property type="molecule type" value="Genomic_DNA"/>
</dbReference>
<protein>
    <recommendedName>
        <fullName evidence="4">CoF synthetase</fullName>
    </recommendedName>
</protein>
<name>A0ABQ1UIN7_9NOCA</name>
<feature type="compositionally biased region" description="Polar residues" evidence="1">
    <location>
        <begin position="1"/>
        <end position="10"/>
    </location>
</feature>
<evidence type="ECO:0000313" key="3">
    <source>
        <dbReference type="Proteomes" id="UP000632454"/>
    </source>
</evidence>
<dbReference type="PANTHER" id="PTHR36932">
    <property type="entry name" value="CAPSULAR POLYSACCHARIDE BIOSYNTHESIS PROTEIN"/>
    <property type="match status" value="1"/>
</dbReference>